<dbReference type="Gene3D" id="1.20.1600.10">
    <property type="entry name" value="Outer membrane efflux proteins (OEP)"/>
    <property type="match status" value="1"/>
</dbReference>
<dbReference type="Gene3D" id="2.20.200.10">
    <property type="entry name" value="Outer membrane efflux proteins (OEP)"/>
    <property type="match status" value="1"/>
</dbReference>
<dbReference type="InterPro" id="IPR003423">
    <property type="entry name" value="OMP_efflux"/>
</dbReference>
<evidence type="ECO:0000313" key="3">
    <source>
        <dbReference type="EMBL" id="TCI10234.1"/>
    </source>
</evidence>
<protein>
    <submittedName>
        <fullName evidence="3">Efflux transporter outer membrane subunit</fullName>
    </submittedName>
</protein>
<dbReference type="NCBIfam" id="TIGR01845">
    <property type="entry name" value="outer_NodT"/>
    <property type="match status" value="1"/>
</dbReference>
<dbReference type="PROSITE" id="PS51257">
    <property type="entry name" value="PROKAR_LIPOPROTEIN"/>
    <property type="match status" value="1"/>
</dbReference>
<keyword evidence="4" id="KW-1185">Reference proteome</keyword>
<dbReference type="InterPro" id="IPR010131">
    <property type="entry name" value="MdtP/NodT-like"/>
</dbReference>
<dbReference type="PANTHER" id="PTHR30203:SF30">
    <property type="entry name" value="OUTER MEMBRANE PROTEIN-RELATED"/>
    <property type="match status" value="1"/>
</dbReference>
<gene>
    <name evidence="3" type="ORF">EZM97_15140</name>
</gene>
<dbReference type="GO" id="GO:0009279">
    <property type="term" value="C:cell outer membrane"/>
    <property type="evidence" value="ECO:0007669"/>
    <property type="project" value="UniProtKB-SubCell"/>
</dbReference>
<keyword evidence="2" id="KW-0449">Lipoprotein</keyword>
<dbReference type="Proteomes" id="UP000291822">
    <property type="component" value="Unassembled WGS sequence"/>
</dbReference>
<keyword evidence="2" id="KW-0564">Palmitate</keyword>
<keyword evidence="2" id="KW-0732">Signal</keyword>
<comment type="caution">
    <text evidence="3">The sequence shown here is derived from an EMBL/GenBank/DDBJ whole genome shotgun (WGS) entry which is preliminary data.</text>
</comment>
<dbReference type="GO" id="GO:0015562">
    <property type="term" value="F:efflux transmembrane transporter activity"/>
    <property type="evidence" value="ECO:0007669"/>
    <property type="project" value="InterPro"/>
</dbReference>
<dbReference type="PANTHER" id="PTHR30203">
    <property type="entry name" value="OUTER MEMBRANE CATION EFFLUX PROTEIN"/>
    <property type="match status" value="1"/>
</dbReference>
<proteinExistence type="inferred from homology"/>
<keyword evidence="2" id="KW-0812">Transmembrane</keyword>
<feature type="chain" id="PRO_5020850117" evidence="2">
    <location>
        <begin position="22"/>
        <end position="476"/>
    </location>
</feature>
<name>A0A4R0YXK0_9GAMM</name>
<evidence type="ECO:0000256" key="2">
    <source>
        <dbReference type="RuleBase" id="RU362097"/>
    </source>
</evidence>
<keyword evidence="2" id="KW-0472">Membrane</keyword>
<comment type="similarity">
    <text evidence="1 2">Belongs to the outer membrane factor (OMF) (TC 1.B.17) family.</text>
</comment>
<dbReference type="RefSeq" id="WP_131408058.1">
    <property type="nucleotide sequence ID" value="NZ_SJTG01000002.1"/>
</dbReference>
<feature type="signal peptide" evidence="2">
    <location>
        <begin position="1"/>
        <end position="21"/>
    </location>
</feature>
<keyword evidence="2" id="KW-1134">Transmembrane beta strand</keyword>
<comment type="subcellular location">
    <subcellularLocation>
        <location evidence="2">Cell outer membrane</location>
        <topology evidence="2">Lipid-anchor</topology>
    </subcellularLocation>
</comment>
<sequence length="476" mass="50880">MPRCRLVSCGLACGVLLAACAVGPDYHRPTVETPAAYRYADASASAETTQAWWSQFNDPVLDALVEKATLQNKDLAIAAARVDEYYGRLMSASSALYPQLAAGLSGARQRTPATAVTPPFESTQVEASLMASWEIDLFGRLRRLRESARADLLATKYARQATLISLQASVASAYISLRDLDQRLLIARSTVDARSSALSLFQERFHGGVVSQVQVSQAKSEYAVALASQHSIEQQIALQENAISLLLGENPGPIPRGKTIDQIAVPRIPDGLPSSLLEQRPDIREAEQQLVSANAQIGAARAQYFPTISLTGLFGSASTALSSLWTGSAKVWSYAGAASVPIFTGGAIAGSVKQAEARQQEALLAYQQAIQGAFADVEDALAGEQRSSDQLAATDEQVAALHQYASLSRDLYEGGYTSYLEVLDAERSLFNAQLTQSSLQAQRLNEIVSLYKALGHGWPAETEQVSSTHAAAGSGR</sequence>
<accession>A0A4R0YXK0</accession>
<dbReference type="EMBL" id="SJTG01000002">
    <property type="protein sequence ID" value="TCI10234.1"/>
    <property type="molecule type" value="Genomic_DNA"/>
</dbReference>
<organism evidence="3 4">
    <name type="scientific">Dyella soli</name>
    <dbReference type="NCBI Taxonomy" id="522319"/>
    <lineage>
        <taxon>Bacteria</taxon>
        <taxon>Pseudomonadati</taxon>
        <taxon>Pseudomonadota</taxon>
        <taxon>Gammaproteobacteria</taxon>
        <taxon>Lysobacterales</taxon>
        <taxon>Rhodanobacteraceae</taxon>
        <taxon>Dyella</taxon>
    </lineage>
</organism>
<evidence type="ECO:0000313" key="4">
    <source>
        <dbReference type="Proteomes" id="UP000291822"/>
    </source>
</evidence>
<dbReference type="Pfam" id="PF02321">
    <property type="entry name" value="OEP"/>
    <property type="match status" value="2"/>
</dbReference>
<dbReference type="AlphaFoldDB" id="A0A4R0YXK0"/>
<dbReference type="SUPFAM" id="SSF56954">
    <property type="entry name" value="Outer membrane efflux proteins (OEP)"/>
    <property type="match status" value="1"/>
</dbReference>
<reference evidence="3 4" key="1">
    <citation type="submission" date="2019-02" db="EMBL/GenBank/DDBJ databases">
        <title>Dyella amyloliquefaciens sp. nov., isolated from forest soil.</title>
        <authorList>
            <person name="Gao Z.-H."/>
            <person name="Qiu L.-H."/>
        </authorList>
    </citation>
    <scope>NUCLEOTIDE SEQUENCE [LARGE SCALE GENOMIC DNA]</scope>
    <source>
        <strain evidence="3 4">KACC 12747</strain>
    </source>
</reference>
<evidence type="ECO:0000256" key="1">
    <source>
        <dbReference type="ARBA" id="ARBA00007613"/>
    </source>
</evidence>